<comment type="subcellular location">
    <subcellularLocation>
        <location evidence="1">Nucleus</location>
    </subcellularLocation>
</comment>
<dbReference type="PANTHER" id="PTHR28680">
    <property type="entry name" value="CENTROMERE PROTEIN X"/>
    <property type="match status" value="1"/>
</dbReference>
<dbReference type="GeneID" id="9223276"/>
<dbReference type="InterPro" id="IPR009072">
    <property type="entry name" value="Histone-fold"/>
</dbReference>
<evidence type="ECO:0000256" key="7">
    <source>
        <dbReference type="SAM" id="MobiDB-lite"/>
    </source>
</evidence>
<proteinExistence type="inferred from homology"/>
<feature type="region of interest" description="Disordered" evidence="7">
    <location>
        <begin position="1"/>
        <end position="97"/>
    </location>
</feature>
<keyword evidence="5" id="KW-0234">DNA repair</keyword>
<keyword evidence="6" id="KW-0539">Nucleus</keyword>
<protein>
    <submittedName>
        <fullName evidence="8">Uncharacterized protein</fullName>
    </submittedName>
</protein>
<dbReference type="GO" id="GO:0006281">
    <property type="term" value="P:DNA repair"/>
    <property type="evidence" value="ECO:0007669"/>
    <property type="project" value="UniProtKB-KW"/>
</dbReference>
<evidence type="ECO:0000256" key="3">
    <source>
        <dbReference type="ARBA" id="ARBA00022763"/>
    </source>
</evidence>
<dbReference type="Proteomes" id="UP000002035">
    <property type="component" value="Unassembled WGS sequence"/>
</dbReference>
<comment type="similarity">
    <text evidence="2">Belongs to the CENP-X/MHF2 family.</text>
</comment>
<evidence type="ECO:0000313" key="8">
    <source>
        <dbReference type="EMBL" id="EEQ27120.1"/>
    </source>
</evidence>
<dbReference type="Pfam" id="PF09415">
    <property type="entry name" value="CENP-X"/>
    <property type="match status" value="1"/>
</dbReference>
<dbReference type="GO" id="GO:0071821">
    <property type="term" value="C:FANCM-MHF complex"/>
    <property type="evidence" value="ECO:0007669"/>
    <property type="project" value="TreeGrafter"/>
</dbReference>
<sequence length="203" mass="22664">MVPAEKKGKKVARPQKAAPDTAEKAKQASRKQSLKRPSTGENNQNKSASAGVSKRQKKTEQTPRTSSSTLQDRDEGTPLSEERASSTEPEYILAEITTVDSRKNRTADNISADPQVDYKLVTTILHEIAFKKKKTRITKDAVKLFAKYIESFASEAVGRSIEEKRAINTAGIETSDIRTEAKNNNYLETEDLERAYPQLMLDF</sequence>
<gene>
    <name evidence="8" type="ORF">MCYG_00008</name>
</gene>
<dbReference type="GO" id="GO:0000712">
    <property type="term" value="P:resolution of meiotic recombination intermediates"/>
    <property type="evidence" value="ECO:0007669"/>
    <property type="project" value="TreeGrafter"/>
</dbReference>
<evidence type="ECO:0000256" key="1">
    <source>
        <dbReference type="ARBA" id="ARBA00004123"/>
    </source>
</evidence>
<dbReference type="OMA" id="QIQTGAM"/>
<dbReference type="GO" id="GO:0046982">
    <property type="term" value="F:protein heterodimerization activity"/>
    <property type="evidence" value="ECO:0007669"/>
    <property type="project" value="InterPro"/>
</dbReference>
<dbReference type="OrthoDB" id="2500381at2759"/>
<evidence type="ECO:0000256" key="2">
    <source>
        <dbReference type="ARBA" id="ARBA00009359"/>
    </source>
</evidence>
<dbReference type="Gene3D" id="1.10.20.10">
    <property type="entry name" value="Histone, subunit A"/>
    <property type="match status" value="1"/>
</dbReference>
<evidence type="ECO:0000256" key="6">
    <source>
        <dbReference type="ARBA" id="ARBA00023242"/>
    </source>
</evidence>
<name>C5FBD6_ARTOC</name>
<keyword evidence="3" id="KW-0227">DNA damage</keyword>
<dbReference type="VEuPathDB" id="FungiDB:MCYG_00008"/>
<dbReference type="GO" id="GO:0051382">
    <property type="term" value="P:kinetochore assembly"/>
    <property type="evidence" value="ECO:0007669"/>
    <property type="project" value="InterPro"/>
</dbReference>
<accession>C5FBD6</accession>
<feature type="compositionally biased region" description="Basic and acidic residues" evidence="7">
    <location>
        <begin position="71"/>
        <end position="85"/>
    </location>
</feature>
<dbReference type="GO" id="GO:0003677">
    <property type="term" value="F:DNA binding"/>
    <property type="evidence" value="ECO:0007669"/>
    <property type="project" value="UniProtKB-KW"/>
</dbReference>
<dbReference type="RefSeq" id="XP_002849904.1">
    <property type="nucleotide sequence ID" value="XM_002849858.1"/>
</dbReference>
<dbReference type="eggNOG" id="ENOG502S98G">
    <property type="taxonomic scope" value="Eukaryota"/>
</dbReference>
<keyword evidence="9" id="KW-1185">Reference proteome</keyword>
<evidence type="ECO:0000313" key="9">
    <source>
        <dbReference type="Proteomes" id="UP000002035"/>
    </source>
</evidence>
<reference evidence="9" key="1">
    <citation type="journal article" date="2012" name="MBio">
        <title>Comparative genome analysis of Trichophyton rubrum and related dermatophytes reveals candidate genes involved in infection.</title>
        <authorList>
            <person name="Martinez D.A."/>
            <person name="Oliver B.G."/>
            <person name="Graeser Y."/>
            <person name="Goldberg J.M."/>
            <person name="Li W."/>
            <person name="Martinez-Rossi N.M."/>
            <person name="Monod M."/>
            <person name="Shelest E."/>
            <person name="Barton R.C."/>
            <person name="Birch E."/>
            <person name="Brakhage A.A."/>
            <person name="Chen Z."/>
            <person name="Gurr S.J."/>
            <person name="Heiman D."/>
            <person name="Heitman J."/>
            <person name="Kosti I."/>
            <person name="Rossi A."/>
            <person name="Saif S."/>
            <person name="Samalova M."/>
            <person name="Saunders C.W."/>
            <person name="Shea T."/>
            <person name="Summerbell R.C."/>
            <person name="Xu J."/>
            <person name="Young S."/>
            <person name="Zeng Q."/>
            <person name="Birren B.W."/>
            <person name="Cuomo C.A."/>
            <person name="White T.C."/>
        </authorList>
    </citation>
    <scope>NUCLEOTIDE SEQUENCE [LARGE SCALE GENOMIC DNA]</scope>
    <source>
        <strain evidence="9">ATCC MYA-4605 / CBS 113480</strain>
    </source>
</reference>
<dbReference type="InterPro" id="IPR018552">
    <property type="entry name" value="CENP-X"/>
</dbReference>
<dbReference type="EMBL" id="DS995701">
    <property type="protein sequence ID" value="EEQ27120.1"/>
    <property type="molecule type" value="Genomic_DNA"/>
</dbReference>
<dbReference type="AlphaFoldDB" id="C5FBD6"/>
<evidence type="ECO:0000256" key="4">
    <source>
        <dbReference type="ARBA" id="ARBA00023125"/>
    </source>
</evidence>
<organism evidence="8 9">
    <name type="scientific">Arthroderma otae (strain ATCC MYA-4605 / CBS 113480)</name>
    <name type="common">Microsporum canis</name>
    <dbReference type="NCBI Taxonomy" id="554155"/>
    <lineage>
        <taxon>Eukaryota</taxon>
        <taxon>Fungi</taxon>
        <taxon>Dikarya</taxon>
        <taxon>Ascomycota</taxon>
        <taxon>Pezizomycotina</taxon>
        <taxon>Eurotiomycetes</taxon>
        <taxon>Eurotiomycetidae</taxon>
        <taxon>Onygenales</taxon>
        <taxon>Arthrodermataceae</taxon>
        <taxon>Microsporum</taxon>
    </lineage>
</organism>
<keyword evidence="4" id="KW-0238">DNA-binding</keyword>
<dbReference type="HOGENOM" id="CLU_1321729_0_0_1"/>
<feature type="compositionally biased region" description="Polar residues" evidence="7">
    <location>
        <begin position="35"/>
        <end position="50"/>
    </location>
</feature>
<evidence type="ECO:0000256" key="5">
    <source>
        <dbReference type="ARBA" id="ARBA00023204"/>
    </source>
</evidence>
<dbReference type="CDD" id="cd22921">
    <property type="entry name" value="HFD_CENP-X"/>
    <property type="match status" value="1"/>
</dbReference>
<dbReference type="PANTHER" id="PTHR28680:SF1">
    <property type="entry name" value="CENTROMERE PROTEIN X"/>
    <property type="match status" value="1"/>
</dbReference>
<dbReference type="GO" id="GO:0031297">
    <property type="term" value="P:replication fork processing"/>
    <property type="evidence" value="ECO:0007669"/>
    <property type="project" value="TreeGrafter"/>
</dbReference>
<dbReference type="STRING" id="554155.C5FBD6"/>